<dbReference type="OrthoDB" id="10457690at2759"/>
<organism evidence="7">
    <name type="scientific">Cladocopium goreaui</name>
    <dbReference type="NCBI Taxonomy" id="2562237"/>
    <lineage>
        <taxon>Eukaryota</taxon>
        <taxon>Sar</taxon>
        <taxon>Alveolata</taxon>
        <taxon>Dinophyceae</taxon>
        <taxon>Suessiales</taxon>
        <taxon>Symbiodiniaceae</taxon>
        <taxon>Cladocopium</taxon>
    </lineage>
</organism>
<feature type="non-terminal residue" evidence="7">
    <location>
        <position position="776"/>
    </location>
</feature>
<dbReference type="EMBL" id="CAMXCT020006572">
    <property type="protein sequence ID" value="CAL1169592.1"/>
    <property type="molecule type" value="Genomic_DNA"/>
</dbReference>
<evidence type="ECO:0000256" key="2">
    <source>
        <dbReference type="ARBA" id="ARBA00022692"/>
    </source>
</evidence>
<dbReference type="EMBL" id="CAMXCT010006572">
    <property type="protein sequence ID" value="CAI4016217.1"/>
    <property type="molecule type" value="Genomic_DNA"/>
</dbReference>
<evidence type="ECO:0000256" key="1">
    <source>
        <dbReference type="ARBA" id="ARBA00004141"/>
    </source>
</evidence>
<dbReference type="GO" id="GO:0003254">
    <property type="term" value="P:regulation of membrane depolarization"/>
    <property type="evidence" value="ECO:0007669"/>
    <property type="project" value="TreeGrafter"/>
</dbReference>
<dbReference type="GO" id="GO:0035725">
    <property type="term" value="P:sodium ion transmembrane transport"/>
    <property type="evidence" value="ECO:0007669"/>
    <property type="project" value="TreeGrafter"/>
</dbReference>
<name>A0A9P1DVJ4_9DINO</name>
<protein>
    <submittedName>
        <fullName evidence="9">Cyclic nucleotide-gated channel cone photoreceptor subunit alpha (CNG channel 1) (CNG-1) (CNG1)</fullName>
    </submittedName>
</protein>
<dbReference type="InterPro" id="IPR005821">
    <property type="entry name" value="Ion_trans_dom"/>
</dbReference>
<dbReference type="Gene3D" id="1.10.287.70">
    <property type="match status" value="1"/>
</dbReference>
<evidence type="ECO:0000313" key="9">
    <source>
        <dbReference type="EMBL" id="CAL4803529.1"/>
    </source>
</evidence>
<dbReference type="PANTHER" id="PTHR45689:SF5">
    <property type="entry name" value="I[[H]] CHANNEL, ISOFORM E"/>
    <property type="match status" value="1"/>
</dbReference>
<feature type="domain" description="Ion transport" evidence="6">
    <location>
        <begin position="362"/>
        <end position="559"/>
    </location>
</feature>
<dbReference type="PANTHER" id="PTHR45689">
    <property type="entry name" value="I[[H]] CHANNEL, ISOFORM E"/>
    <property type="match status" value="1"/>
</dbReference>
<keyword evidence="2" id="KW-0812">Transmembrane</keyword>
<evidence type="ECO:0000256" key="4">
    <source>
        <dbReference type="ARBA" id="ARBA00023136"/>
    </source>
</evidence>
<sequence>DRHGAARLQGCKAEVVEGGDFQEIIAREVDKLKESLLASFAEKFPARSCRPARAVCLVGLEAGGGWCRTVNAFKTAGGFCCAARDASRGGTLALPAPKPGSSWKPIAAEPTEMETSEVNNLAAERESTFVSSVGEADSKEQGLRDAKGGATGDRYREIHPNDSYRILQGEYRAVCRWSEMTRAVMDGFSRQTKAAALEKESFEASDVCDQVRFADATPRYSMPDEYFSIHPNWTREVFAARRKHFQDFRGDVEHGIEHPDRRRKHLQDFRGDVAHGLDHPDGRCKHLQDFRGDVAHGLDHPDRRVVAPKMVTTHQGMRVKSQMLDESSRLQKYVSHPDHLVRMMWLCTGTMARQADAGRGGMLLIFWDLITIPLVLADATEDTQNFLVLVSHCTVWYWIVDLFYNFFTGYDTGVLIEVVIKLLEIIAATELSSVKVLRAVRILRFLRLLRLQKISRIIEVIAKHFTSLTFWLTVNHYLAIFFMAIGSRGVKNGGPNWLDTYTDEAISLHWSLTQFTPSTNNVGPISVPERLFAIAVVLVALALFSSFLSSITNAVNALRSVRLSSASQEAQIRQFFHERNLPAALLAQVKARRRAITTAFMRVRVAAISRMREKDVKLLLELPEALKRRLHTEMYLVHVMELPWWPDFVEKVCHRATTEMLGSPGGDIFVASEGAIVPVDHGHSFEIAAGKEVSLRPYQPLADVGLWAVWKYRGHLSAEATCRSEESSDALNHRNVPHRGPYLFISAEEFSEVAINFGGTNIAPLRHDANTVTAIG</sequence>
<evidence type="ECO:0000313" key="10">
    <source>
        <dbReference type="Proteomes" id="UP001152797"/>
    </source>
</evidence>
<evidence type="ECO:0000259" key="6">
    <source>
        <dbReference type="Pfam" id="PF00520"/>
    </source>
</evidence>
<evidence type="ECO:0000256" key="5">
    <source>
        <dbReference type="SAM" id="MobiDB-lite"/>
    </source>
</evidence>
<reference evidence="8" key="2">
    <citation type="submission" date="2024-04" db="EMBL/GenBank/DDBJ databases">
        <authorList>
            <person name="Chen Y."/>
            <person name="Shah S."/>
            <person name="Dougan E. K."/>
            <person name="Thang M."/>
            <person name="Chan C."/>
        </authorList>
    </citation>
    <scope>NUCLEOTIDE SEQUENCE [LARGE SCALE GENOMIC DNA]</scope>
</reference>
<evidence type="ECO:0000313" key="8">
    <source>
        <dbReference type="EMBL" id="CAL1169592.1"/>
    </source>
</evidence>
<dbReference type="GO" id="GO:0098855">
    <property type="term" value="C:HCN channel complex"/>
    <property type="evidence" value="ECO:0007669"/>
    <property type="project" value="TreeGrafter"/>
</dbReference>
<feature type="compositionally biased region" description="Basic and acidic residues" evidence="5">
    <location>
        <begin position="136"/>
        <end position="154"/>
    </location>
</feature>
<keyword evidence="3" id="KW-1133">Transmembrane helix</keyword>
<comment type="subcellular location">
    <subcellularLocation>
        <location evidence="1">Membrane</location>
        <topology evidence="1">Multi-pass membrane protein</topology>
    </subcellularLocation>
</comment>
<reference evidence="7" key="1">
    <citation type="submission" date="2022-10" db="EMBL/GenBank/DDBJ databases">
        <authorList>
            <person name="Chen Y."/>
            <person name="Dougan E. K."/>
            <person name="Chan C."/>
            <person name="Rhodes N."/>
            <person name="Thang M."/>
        </authorList>
    </citation>
    <scope>NUCLEOTIDE SEQUENCE</scope>
</reference>
<evidence type="ECO:0000256" key="3">
    <source>
        <dbReference type="ARBA" id="ARBA00022989"/>
    </source>
</evidence>
<feature type="region of interest" description="Disordered" evidence="5">
    <location>
        <begin position="134"/>
        <end position="154"/>
    </location>
</feature>
<dbReference type="SUPFAM" id="SSF81324">
    <property type="entry name" value="Voltage-gated potassium channels"/>
    <property type="match status" value="1"/>
</dbReference>
<dbReference type="EMBL" id="CAMXCT030006572">
    <property type="protein sequence ID" value="CAL4803529.1"/>
    <property type="molecule type" value="Genomic_DNA"/>
</dbReference>
<feature type="non-terminal residue" evidence="7">
    <location>
        <position position="1"/>
    </location>
</feature>
<evidence type="ECO:0000313" key="7">
    <source>
        <dbReference type="EMBL" id="CAI4016217.1"/>
    </source>
</evidence>
<comment type="caution">
    <text evidence="7">The sequence shown here is derived from an EMBL/GenBank/DDBJ whole genome shotgun (WGS) entry which is preliminary data.</text>
</comment>
<keyword evidence="10" id="KW-1185">Reference proteome</keyword>
<gene>
    <name evidence="7" type="ORF">C1SCF055_LOCUS40972</name>
</gene>
<dbReference type="AlphaFoldDB" id="A0A9P1DVJ4"/>
<accession>A0A9P1DVJ4</accession>
<dbReference type="Proteomes" id="UP001152797">
    <property type="component" value="Unassembled WGS sequence"/>
</dbReference>
<dbReference type="InterPro" id="IPR051413">
    <property type="entry name" value="K/Na_HCN_channel"/>
</dbReference>
<dbReference type="Pfam" id="PF00520">
    <property type="entry name" value="Ion_trans"/>
    <property type="match status" value="1"/>
</dbReference>
<proteinExistence type="predicted"/>
<dbReference type="GO" id="GO:0005249">
    <property type="term" value="F:voltage-gated potassium channel activity"/>
    <property type="evidence" value="ECO:0007669"/>
    <property type="project" value="TreeGrafter"/>
</dbReference>
<keyword evidence="4" id="KW-0472">Membrane</keyword>